<accession>A0AAV1KK79</accession>
<gene>
    <name evidence="2" type="ORF">PARMNEM_LOCUS4832</name>
</gene>
<dbReference type="PANTHER" id="PTHR19446">
    <property type="entry name" value="REVERSE TRANSCRIPTASES"/>
    <property type="match status" value="1"/>
</dbReference>
<protein>
    <recommendedName>
        <fullName evidence="1">Reverse transcriptase domain-containing protein</fullName>
    </recommendedName>
</protein>
<organism evidence="2 3">
    <name type="scientific">Parnassius mnemosyne</name>
    <name type="common">clouded apollo</name>
    <dbReference type="NCBI Taxonomy" id="213953"/>
    <lineage>
        <taxon>Eukaryota</taxon>
        <taxon>Metazoa</taxon>
        <taxon>Ecdysozoa</taxon>
        <taxon>Arthropoda</taxon>
        <taxon>Hexapoda</taxon>
        <taxon>Insecta</taxon>
        <taxon>Pterygota</taxon>
        <taxon>Neoptera</taxon>
        <taxon>Endopterygota</taxon>
        <taxon>Lepidoptera</taxon>
        <taxon>Glossata</taxon>
        <taxon>Ditrysia</taxon>
        <taxon>Papilionoidea</taxon>
        <taxon>Papilionidae</taxon>
        <taxon>Parnassiinae</taxon>
        <taxon>Parnassini</taxon>
        <taxon>Parnassius</taxon>
        <taxon>Driopa</taxon>
    </lineage>
</organism>
<dbReference type="Pfam" id="PF00078">
    <property type="entry name" value="RVT_1"/>
    <property type="match status" value="1"/>
</dbReference>
<evidence type="ECO:0000259" key="1">
    <source>
        <dbReference type="Pfam" id="PF00078"/>
    </source>
</evidence>
<keyword evidence="3" id="KW-1185">Reference proteome</keyword>
<sequence>MMRNNRNKTGDAADETNYRPISLATISAKVQNSLHDTQLSKTVKFHDAQFGFRPELSTESEILCLKQTVRYYTDKKTQVYVCFMDLSKAFDRVSYKILWQKLRRESSLRPELVSLLKYWYGNHTNTVRWGNALSDPYKLECVE</sequence>
<proteinExistence type="predicted"/>
<name>A0AAV1KK79_9NEOP</name>
<reference evidence="2 3" key="1">
    <citation type="submission" date="2023-11" db="EMBL/GenBank/DDBJ databases">
        <authorList>
            <person name="Hedman E."/>
            <person name="Englund M."/>
            <person name="Stromberg M."/>
            <person name="Nyberg Akerstrom W."/>
            <person name="Nylinder S."/>
            <person name="Jareborg N."/>
            <person name="Kallberg Y."/>
            <person name="Kronander E."/>
        </authorList>
    </citation>
    <scope>NUCLEOTIDE SEQUENCE [LARGE SCALE GENOMIC DNA]</scope>
</reference>
<comment type="caution">
    <text evidence="2">The sequence shown here is derived from an EMBL/GenBank/DDBJ whole genome shotgun (WGS) entry which is preliminary data.</text>
</comment>
<dbReference type="Proteomes" id="UP001314205">
    <property type="component" value="Unassembled WGS sequence"/>
</dbReference>
<evidence type="ECO:0000313" key="2">
    <source>
        <dbReference type="EMBL" id="CAK1583438.1"/>
    </source>
</evidence>
<dbReference type="EMBL" id="CAVLGL010000057">
    <property type="protein sequence ID" value="CAK1583438.1"/>
    <property type="molecule type" value="Genomic_DNA"/>
</dbReference>
<dbReference type="InterPro" id="IPR000477">
    <property type="entry name" value="RT_dom"/>
</dbReference>
<feature type="domain" description="Reverse transcriptase" evidence="1">
    <location>
        <begin position="15"/>
        <end position="120"/>
    </location>
</feature>
<evidence type="ECO:0000313" key="3">
    <source>
        <dbReference type="Proteomes" id="UP001314205"/>
    </source>
</evidence>
<dbReference type="AlphaFoldDB" id="A0AAV1KK79"/>